<proteinExistence type="inferred from homology"/>
<dbReference type="Gene3D" id="3.30.310.130">
    <property type="entry name" value="Ubiquitin-related"/>
    <property type="match status" value="1"/>
</dbReference>
<dbReference type="GO" id="GO:0006508">
    <property type="term" value="P:proteolysis"/>
    <property type="evidence" value="ECO:0007669"/>
    <property type="project" value="UniProtKB-KW"/>
</dbReference>
<dbReference type="GO" id="GO:0070139">
    <property type="term" value="F:SUMO-specific endopeptidase activity"/>
    <property type="evidence" value="ECO:0007669"/>
    <property type="project" value="TreeGrafter"/>
</dbReference>
<evidence type="ECO:0000256" key="7">
    <source>
        <dbReference type="SAM" id="Phobius"/>
    </source>
</evidence>
<evidence type="ECO:0000256" key="2">
    <source>
        <dbReference type="ARBA" id="ARBA00022553"/>
    </source>
</evidence>
<keyword evidence="4" id="KW-0833">Ubl conjugation pathway</keyword>
<dbReference type="PANTHER" id="PTHR46896:SF3">
    <property type="entry name" value="FI06413P-RELATED"/>
    <property type="match status" value="1"/>
</dbReference>
<sequence length="386" mass="45773">MINLEADISRTHMNEFCNAARECHPRLRVFEINVAYACNYLNQPNKIIQFNQIRSSTSNDSFDSSNHFKRKKDEKTEVIDIDDEDEEKCDDNQEQDKSIDKNNILDQAILKYPNDEDIKPIILYGHDLKCLREGQYLNDNIMNFYLKYYQINGQISQEIVDKMHIFDALFATHLLNVNTRKRQYKYLQDSKMVVCSNFDSLENSYHKVLKKWTKDIDIFSKDFLLIPLVINGHWFLIILCYIGNVINVTPSSSVMMITRQQNNETTKRPALIVMDSLDCNINRNQIFSCIIRYLQLELKEKRSIETLSFKFNFNQIFARVPQQQNTYDCGLFVLEYIERFLKNPEDIYNRLLRNKSALQNWFDSKTLHHKRAKIQQIILNMLLPDD</sequence>
<evidence type="ECO:0000256" key="5">
    <source>
        <dbReference type="ARBA" id="ARBA00022801"/>
    </source>
</evidence>
<dbReference type="OrthoDB" id="6492864at2759"/>
<feature type="region of interest" description="Disordered" evidence="6">
    <location>
        <begin position="56"/>
        <end position="76"/>
    </location>
</feature>
<dbReference type="EMBL" id="MUJZ01052204">
    <property type="protein sequence ID" value="OTF73309.1"/>
    <property type="molecule type" value="Genomic_DNA"/>
</dbReference>
<dbReference type="InterPro" id="IPR051947">
    <property type="entry name" value="Sentrin-specific_protease"/>
</dbReference>
<evidence type="ECO:0000313" key="9">
    <source>
        <dbReference type="EMBL" id="OTF73309.1"/>
    </source>
</evidence>
<comment type="caution">
    <text evidence="9">The sequence shown here is derived from an EMBL/GenBank/DDBJ whole genome shotgun (WGS) entry which is preliminary data.</text>
</comment>
<keyword evidence="5" id="KW-0378">Hydrolase</keyword>
<dbReference type="SUPFAM" id="SSF54001">
    <property type="entry name" value="Cysteine proteinases"/>
    <property type="match status" value="1"/>
</dbReference>
<accession>A0A1Y3AXT0</accession>
<feature type="compositionally biased region" description="Low complexity" evidence="6">
    <location>
        <begin position="56"/>
        <end position="65"/>
    </location>
</feature>
<evidence type="ECO:0000256" key="4">
    <source>
        <dbReference type="ARBA" id="ARBA00022786"/>
    </source>
</evidence>
<evidence type="ECO:0000313" key="10">
    <source>
        <dbReference type="Proteomes" id="UP000194236"/>
    </source>
</evidence>
<dbReference type="InterPro" id="IPR003653">
    <property type="entry name" value="Peptidase_C48_C"/>
</dbReference>
<name>A0A1Y3AXT0_EURMA</name>
<keyword evidence="3 9" id="KW-0645">Protease</keyword>
<keyword evidence="7" id="KW-0812">Transmembrane</keyword>
<dbReference type="GO" id="GO:0005737">
    <property type="term" value="C:cytoplasm"/>
    <property type="evidence" value="ECO:0007669"/>
    <property type="project" value="TreeGrafter"/>
</dbReference>
<keyword evidence="2" id="KW-0597">Phosphoprotein</keyword>
<reference evidence="9 10" key="1">
    <citation type="submission" date="2017-03" db="EMBL/GenBank/DDBJ databases">
        <title>Genome Survey of Euroglyphus maynei.</title>
        <authorList>
            <person name="Arlian L.G."/>
            <person name="Morgan M.S."/>
            <person name="Rider S.D."/>
        </authorList>
    </citation>
    <scope>NUCLEOTIDE SEQUENCE [LARGE SCALE GENOMIC DNA]</scope>
    <source>
        <strain evidence="9">Arlian Lab</strain>
        <tissue evidence="9">Whole body</tissue>
    </source>
</reference>
<dbReference type="InterPro" id="IPR038765">
    <property type="entry name" value="Papain-like_cys_pep_sf"/>
</dbReference>
<protein>
    <submittedName>
        <fullName evidence="9">Ulp1 protease-like protein</fullName>
    </submittedName>
</protein>
<evidence type="ECO:0000256" key="3">
    <source>
        <dbReference type="ARBA" id="ARBA00022670"/>
    </source>
</evidence>
<evidence type="ECO:0000256" key="6">
    <source>
        <dbReference type="SAM" id="MobiDB-lite"/>
    </source>
</evidence>
<feature type="non-terminal residue" evidence="9">
    <location>
        <position position="386"/>
    </location>
</feature>
<dbReference type="Gene3D" id="1.10.418.20">
    <property type="match status" value="1"/>
</dbReference>
<dbReference type="Pfam" id="PF02902">
    <property type="entry name" value="Peptidase_C48"/>
    <property type="match status" value="1"/>
</dbReference>
<evidence type="ECO:0000259" key="8">
    <source>
        <dbReference type="PROSITE" id="PS50600"/>
    </source>
</evidence>
<comment type="similarity">
    <text evidence="1">Belongs to the peptidase C48 family.</text>
</comment>
<dbReference type="PROSITE" id="PS50600">
    <property type="entry name" value="ULP_PROTEASE"/>
    <property type="match status" value="1"/>
</dbReference>
<evidence type="ECO:0000256" key="1">
    <source>
        <dbReference type="ARBA" id="ARBA00005234"/>
    </source>
</evidence>
<keyword evidence="10" id="KW-1185">Reference proteome</keyword>
<keyword evidence="7" id="KW-1133">Transmembrane helix</keyword>
<gene>
    <name evidence="9" type="ORF">BLA29_005192</name>
</gene>
<feature type="domain" description="Ubiquitin-like protease family profile" evidence="8">
    <location>
        <begin position="121"/>
        <end position="340"/>
    </location>
</feature>
<keyword evidence="7" id="KW-0472">Membrane</keyword>
<dbReference type="GO" id="GO:0016926">
    <property type="term" value="P:protein desumoylation"/>
    <property type="evidence" value="ECO:0007669"/>
    <property type="project" value="TreeGrafter"/>
</dbReference>
<dbReference type="GO" id="GO:0005634">
    <property type="term" value="C:nucleus"/>
    <property type="evidence" value="ECO:0007669"/>
    <property type="project" value="TreeGrafter"/>
</dbReference>
<dbReference type="AlphaFoldDB" id="A0A1Y3AXT0"/>
<dbReference type="PANTHER" id="PTHR46896">
    <property type="entry name" value="SENTRIN-SPECIFIC PROTEASE"/>
    <property type="match status" value="1"/>
</dbReference>
<organism evidence="9 10">
    <name type="scientific">Euroglyphus maynei</name>
    <name type="common">Mayne's house dust mite</name>
    <dbReference type="NCBI Taxonomy" id="6958"/>
    <lineage>
        <taxon>Eukaryota</taxon>
        <taxon>Metazoa</taxon>
        <taxon>Ecdysozoa</taxon>
        <taxon>Arthropoda</taxon>
        <taxon>Chelicerata</taxon>
        <taxon>Arachnida</taxon>
        <taxon>Acari</taxon>
        <taxon>Acariformes</taxon>
        <taxon>Sarcoptiformes</taxon>
        <taxon>Astigmata</taxon>
        <taxon>Psoroptidia</taxon>
        <taxon>Analgoidea</taxon>
        <taxon>Pyroglyphidae</taxon>
        <taxon>Pyroglyphinae</taxon>
        <taxon>Euroglyphus</taxon>
    </lineage>
</organism>
<dbReference type="Proteomes" id="UP000194236">
    <property type="component" value="Unassembled WGS sequence"/>
</dbReference>
<feature type="transmembrane region" description="Helical" evidence="7">
    <location>
        <begin position="223"/>
        <end position="246"/>
    </location>
</feature>